<dbReference type="InterPro" id="IPR017259">
    <property type="entry name" value="UCP037672"/>
</dbReference>
<feature type="transmembrane region" description="Helical" evidence="1">
    <location>
        <begin position="45"/>
        <end position="70"/>
    </location>
</feature>
<evidence type="ECO:0000313" key="3">
    <source>
        <dbReference type="Proteomes" id="UP001281447"/>
    </source>
</evidence>
<dbReference type="Proteomes" id="UP001281447">
    <property type="component" value="Unassembled WGS sequence"/>
</dbReference>
<feature type="transmembrane region" description="Helical" evidence="1">
    <location>
        <begin position="6"/>
        <end position="24"/>
    </location>
</feature>
<keyword evidence="1" id="KW-0812">Transmembrane</keyword>
<protein>
    <submittedName>
        <fullName evidence="2">DUF3784 domain-containing protein</fullName>
    </submittedName>
</protein>
<organism evidence="2 3">
    <name type="scientific">Tigheibacillus halophilus</name>
    <dbReference type="NCBI Taxonomy" id="361280"/>
    <lineage>
        <taxon>Bacteria</taxon>
        <taxon>Bacillati</taxon>
        <taxon>Bacillota</taxon>
        <taxon>Bacilli</taxon>
        <taxon>Bacillales</taxon>
        <taxon>Bacillaceae</taxon>
        <taxon>Tigheibacillus</taxon>
    </lineage>
</organism>
<name>A0ABU5C5Z2_9BACI</name>
<feature type="transmembrane region" description="Helical" evidence="1">
    <location>
        <begin position="76"/>
        <end position="95"/>
    </location>
</feature>
<sequence>MITIIIIFAFIVVLMILLGVIFFLGKGPSLIAGFNTLSKEEKEKYDTVALGIFMGKMMFALSFSVVLWLISQIYDMNWLFYFGLVLFIGLFVFFARNRFKKDVVQQSGQIVKELLSLNKNITN</sequence>
<reference evidence="2 3" key="1">
    <citation type="submission" date="2023-10" db="EMBL/GenBank/DDBJ databases">
        <title>Virgibacillus halophilus 5B73C genome.</title>
        <authorList>
            <person name="Miliotis G."/>
            <person name="Sengupta P."/>
            <person name="Hameed A."/>
            <person name="Chuvochina M."/>
            <person name="Mcdonagh F."/>
            <person name="Simpson A.C."/>
            <person name="Singh N.K."/>
            <person name="Rekha P.D."/>
            <person name="Raman K."/>
            <person name="Hugenholtz P."/>
            <person name="Venkateswaran K."/>
        </authorList>
    </citation>
    <scope>NUCLEOTIDE SEQUENCE [LARGE SCALE GENOMIC DNA]</scope>
    <source>
        <strain evidence="2 3">5B73C</strain>
    </source>
</reference>
<evidence type="ECO:0000256" key="1">
    <source>
        <dbReference type="SAM" id="Phobius"/>
    </source>
</evidence>
<gene>
    <name evidence="2" type="ORF">RWE15_05170</name>
</gene>
<proteinExistence type="predicted"/>
<accession>A0ABU5C5Z2</accession>
<comment type="caution">
    <text evidence="2">The sequence shown here is derived from an EMBL/GenBank/DDBJ whole genome shotgun (WGS) entry which is preliminary data.</text>
</comment>
<evidence type="ECO:0000313" key="2">
    <source>
        <dbReference type="EMBL" id="MDY0393969.1"/>
    </source>
</evidence>
<dbReference type="EMBL" id="JAWDIP010000003">
    <property type="protein sequence ID" value="MDY0393969.1"/>
    <property type="molecule type" value="Genomic_DNA"/>
</dbReference>
<dbReference type="Pfam" id="PF12650">
    <property type="entry name" value="DUF3784"/>
    <property type="match status" value="1"/>
</dbReference>
<keyword evidence="1" id="KW-0472">Membrane</keyword>
<keyword evidence="1" id="KW-1133">Transmembrane helix</keyword>
<keyword evidence="3" id="KW-1185">Reference proteome</keyword>